<keyword evidence="3" id="KW-0813">Transport</keyword>
<dbReference type="RefSeq" id="WP_101376604.1">
    <property type="nucleotide sequence ID" value="NZ_CP061007.1"/>
</dbReference>
<evidence type="ECO:0000256" key="6">
    <source>
        <dbReference type="ARBA" id="ARBA00022989"/>
    </source>
</evidence>
<dbReference type="OrthoDB" id="9775735at2"/>
<dbReference type="Proteomes" id="UP000233786">
    <property type="component" value="Unassembled WGS sequence"/>
</dbReference>
<comment type="caution">
    <text evidence="10">The sequence shown here is derived from an EMBL/GenBank/DDBJ whole genome shotgun (WGS) entry which is preliminary data.</text>
</comment>
<feature type="transmembrane region" description="Helical" evidence="9">
    <location>
        <begin position="351"/>
        <end position="369"/>
    </location>
</feature>
<dbReference type="PANTHER" id="PTHR30047">
    <property type="entry name" value="HIGH-AFFINITY CHOLINE TRANSPORT PROTEIN-RELATED"/>
    <property type="match status" value="1"/>
</dbReference>
<evidence type="ECO:0000313" key="11">
    <source>
        <dbReference type="Proteomes" id="UP000233786"/>
    </source>
</evidence>
<dbReference type="PANTHER" id="PTHR30047:SF7">
    <property type="entry name" value="HIGH-AFFINITY CHOLINE TRANSPORT PROTEIN"/>
    <property type="match status" value="1"/>
</dbReference>
<dbReference type="GO" id="GO:0005886">
    <property type="term" value="C:plasma membrane"/>
    <property type="evidence" value="ECO:0007669"/>
    <property type="project" value="UniProtKB-SubCell"/>
</dbReference>
<feature type="transmembrane region" description="Helical" evidence="9">
    <location>
        <begin position="404"/>
        <end position="426"/>
    </location>
</feature>
<name>A0A2N3Y014_SACSN</name>
<gene>
    <name evidence="10" type="ORF">A8926_4083</name>
</gene>
<evidence type="ECO:0000256" key="3">
    <source>
        <dbReference type="ARBA" id="ARBA00022448"/>
    </source>
</evidence>
<feature type="transmembrane region" description="Helical" evidence="9">
    <location>
        <begin position="56"/>
        <end position="75"/>
    </location>
</feature>
<proteinExistence type="inferred from homology"/>
<feature type="compositionally biased region" description="Basic and acidic residues" evidence="8">
    <location>
        <begin position="516"/>
        <end position="533"/>
    </location>
</feature>
<feature type="transmembrane region" description="Helical" evidence="9">
    <location>
        <begin position="150"/>
        <end position="168"/>
    </location>
</feature>
<keyword evidence="7 9" id="KW-0472">Membrane</keyword>
<evidence type="ECO:0000256" key="9">
    <source>
        <dbReference type="SAM" id="Phobius"/>
    </source>
</evidence>
<dbReference type="GO" id="GO:0022857">
    <property type="term" value="F:transmembrane transporter activity"/>
    <property type="evidence" value="ECO:0007669"/>
    <property type="project" value="InterPro"/>
</dbReference>
<evidence type="ECO:0000256" key="4">
    <source>
        <dbReference type="ARBA" id="ARBA00022475"/>
    </source>
</evidence>
<feature type="transmembrane region" description="Helical" evidence="9">
    <location>
        <begin position="320"/>
        <end position="339"/>
    </location>
</feature>
<feature type="transmembrane region" description="Helical" evidence="9">
    <location>
        <begin position="189"/>
        <end position="214"/>
    </location>
</feature>
<feature type="transmembrane region" description="Helical" evidence="9">
    <location>
        <begin position="234"/>
        <end position="255"/>
    </location>
</feature>
<dbReference type="Pfam" id="PF02028">
    <property type="entry name" value="BCCT"/>
    <property type="match status" value="1"/>
</dbReference>
<feature type="transmembrane region" description="Helical" evidence="9">
    <location>
        <begin position="475"/>
        <end position="495"/>
    </location>
</feature>
<evidence type="ECO:0000256" key="5">
    <source>
        <dbReference type="ARBA" id="ARBA00022692"/>
    </source>
</evidence>
<reference evidence="10" key="1">
    <citation type="submission" date="2017-12" db="EMBL/GenBank/DDBJ databases">
        <title>Sequencing the genomes of 1000 Actinobacteria strains.</title>
        <authorList>
            <person name="Klenk H.-P."/>
        </authorList>
    </citation>
    <scope>NUCLEOTIDE SEQUENCE [LARGE SCALE GENOMIC DNA]</scope>
    <source>
        <strain evidence="10">DSM 44228</strain>
    </source>
</reference>
<comment type="similarity">
    <text evidence="2">Belongs to the BCCT transporter (TC 2.A.15) family.</text>
</comment>
<sequence length="555" mass="58595">MSDSPTAPPDRRRPGPVLYISLALTLAIVVWGAAAGDSLSRVGSAALDGITRGFGWAYLLVSLGFLVFLVVLACSRYGRVRLGRDDERPAFRRSTWYAMILSAVMGIGLISYGVAEPISHLAEPPHDLAAPMTPGAAVTAMQFSFFDWGLHAWGIFAVFGLAMAWSMFRRDRRGLVSALFRPLLGRRADGPLGGAIDVFAILATLFGTTTSLGLGALQINGGITALFGIPNSRSLQFAIIGVITLLFTASALTGVARGIRFLSETSMGLGGLLFLFVLVVGPTIYLADLYVQSVGRYLSELISTSLITPASGDLGFMQSWTYFMLAWWLSWAAFVGVFLARISRGRTVREFIVGVLLVPSVVFSVWFTAFGGTAIHSDLAGTTRIAAAAADDANSAFFATLQSLPLPAITSVVTIVLVVLFFVSGADANTFVLGMLTSRGTEHPPGWILALWGAVTGAAAMALLAAGGLESLQQMVIVSSAPFLLVVVGVAVSLWKDLTAEPLQHTMPTASAMRGAADRTGEIPEPARTKTLSDDATEEAAIYGVPASVPAEPKP</sequence>
<feature type="transmembrane region" description="Helical" evidence="9">
    <location>
        <begin position="96"/>
        <end position="115"/>
    </location>
</feature>
<protein>
    <submittedName>
        <fullName evidence="10">Choline/carnitine/betaine transport</fullName>
    </submittedName>
</protein>
<keyword evidence="6 9" id="KW-1133">Transmembrane helix</keyword>
<accession>A0A2N3Y014</accession>
<dbReference type="NCBIfam" id="TIGR00842">
    <property type="entry name" value="bcct"/>
    <property type="match status" value="1"/>
</dbReference>
<dbReference type="AlphaFoldDB" id="A0A2N3Y014"/>
<organism evidence="10 11">
    <name type="scientific">Saccharopolyspora spinosa</name>
    <dbReference type="NCBI Taxonomy" id="60894"/>
    <lineage>
        <taxon>Bacteria</taxon>
        <taxon>Bacillati</taxon>
        <taxon>Actinomycetota</taxon>
        <taxon>Actinomycetes</taxon>
        <taxon>Pseudonocardiales</taxon>
        <taxon>Pseudonocardiaceae</taxon>
        <taxon>Saccharopolyspora</taxon>
    </lineage>
</organism>
<dbReference type="EMBL" id="PJNB01000001">
    <property type="protein sequence ID" value="PKW16266.1"/>
    <property type="molecule type" value="Genomic_DNA"/>
</dbReference>
<feature type="transmembrane region" description="Helical" evidence="9">
    <location>
        <begin position="447"/>
        <end position="469"/>
    </location>
</feature>
<evidence type="ECO:0000256" key="2">
    <source>
        <dbReference type="ARBA" id="ARBA00005658"/>
    </source>
</evidence>
<keyword evidence="11" id="KW-1185">Reference proteome</keyword>
<feature type="transmembrane region" description="Helical" evidence="9">
    <location>
        <begin position="267"/>
        <end position="287"/>
    </location>
</feature>
<evidence type="ECO:0000256" key="8">
    <source>
        <dbReference type="SAM" id="MobiDB-lite"/>
    </source>
</evidence>
<keyword evidence="5 9" id="KW-0812">Transmembrane</keyword>
<feature type="region of interest" description="Disordered" evidence="8">
    <location>
        <begin position="510"/>
        <end position="535"/>
    </location>
</feature>
<dbReference type="InterPro" id="IPR000060">
    <property type="entry name" value="BCCT_transptr"/>
</dbReference>
<evidence type="ECO:0000313" key="10">
    <source>
        <dbReference type="EMBL" id="PKW16266.1"/>
    </source>
</evidence>
<feature type="transmembrane region" description="Helical" evidence="9">
    <location>
        <begin position="17"/>
        <end position="36"/>
    </location>
</feature>
<evidence type="ECO:0000256" key="1">
    <source>
        <dbReference type="ARBA" id="ARBA00004651"/>
    </source>
</evidence>
<evidence type="ECO:0000256" key="7">
    <source>
        <dbReference type="ARBA" id="ARBA00023136"/>
    </source>
</evidence>
<comment type="subcellular location">
    <subcellularLocation>
        <location evidence="1">Cell membrane</location>
        <topology evidence="1">Multi-pass membrane protein</topology>
    </subcellularLocation>
</comment>
<keyword evidence="4" id="KW-1003">Cell membrane</keyword>